<comment type="caution">
    <text evidence="2">The sequence shown here is derived from an EMBL/GenBank/DDBJ whole genome shotgun (WGS) entry which is preliminary data.</text>
</comment>
<dbReference type="AlphaFoldDB" id="A0A9W6QVS1"/>
<reference evidence="2" key="1">
    <citation type="submission" date="2023-02" db="EMBL/GenBank/DDBJ databases">
        <title>Actinokineospora globicatena NBRC 15670.</title>
        <authorList>
            <person name="Ichikawa N."/>
            <person name="Sato H."/>
            <person name="Tonouchi N."/>
        </authorList>
    </citation>
    <scope>NUCLEOTIDE SEQUENCE</scope>
    <source>
        <strain evidence="2">NBRC 15670</strain>
    </source>
</reference>
<evidence type="ECO:0000256" key="1">
    <source>
        <dbReference type="SAM" id="Phobius"/>
    </source>
</evidence>
<dbReference type="Proteomes" id="UP001165042">
    <property type="component" value="Unassembled WGS sequence"/>
</dbReference>
<protein>
    <submittedName>
        <fullName evidence="2">Uncharacterized protein</fullName>
    </submittedName>
</protein>
<keyword evidence="1" id="KW-0472">Membrane</keyword>
<feature type="transmembrane region" description="Helical" evidence="1">
    <location>
        <begin position="40"/>
        <end position="65"/>
    </location>
</feature>
<name>A0A9W6QVS1_9PSEU</name>
<evidence type="ECO:0000313" key="2">
    <source>
        <dbReference type="EMBL" id="GLW95469.1"/>
    </source>
</evidence>
<proteinExistence type="predicted"/>
<sequence length="70" mass="7484">MPDLMPITAVMGVGLIVLAHRTATGRLATTQPDPDRRRPWLVAGAVAVTVVAMGFVAFGNVRLLLSVRCR</sequence>
<keyword evidence="1" id="KW-0812">Transmembrane</keyword>
<accession>A0A9W6QVS1</accession>
<gene>
    <name evidence="2" type="ORF">Aglo03_62850</name>
</gene>
<evidence type="ECO:0000313" key="3">
    <source>
        <dbReference type="Proteomes" id="UP001165042"/>
    </source>
</evidence>
<keyword evidence="3" id="KW-1185">Reference proteome</keyword>
<keyword evidence="1" id="KW-1133">Transmembrane helix</keyword>
<organism evidence="2 3">
    <name type="scientific">Actinokineospora globicatena</name>
    <dbReference type="NCBI Taxonomy" id="103729"/>
    <lineage>
        <taxon>Bacteria</taxon>
        <taxon>Bacillati</taxon>
        <taxon>Actinomycetota</taxon>
        <taxon>Actinomycetes</taxon>
        <taxon>Pseudonocardiales</taxon>
        <taxon>Pseudonocardiaceae</taxon>
        <taxon>Actinokineospora</taxon>
    </lineage>
</organism>
<dbReference type="EMBL" id="BSSD01000014">
    <property type="protein sequence ID" value="GLW95469.1"/>
    <property type="molecule type" value="Genomic_DNA"/>
</dbReference>